<evidence type="ECO:0000313" key="8">
    <source>
        <dbReference type="EMBL" id="CAH3152572.1"/>
    </source>
</evidence>
<dbReference type="GO" id="GO:0005737">
    <property type="term" value="C:cytoplasm"/>
    <property type="evidence" value="ECO:0007669"/>
    <property type="project" value="UniProtKB-SubCell"/>
</dbReference>
<keyword evidence="2" id="KW-0963">Cytoplasm</keyword>
<dbReference type="Pfam" id="PF20173">
    <property type="entry name" value="ZnF_RZ-type"/>
    <property type="match status" value="1"/>
</dbReference>
<evidence type="ECO:0000259" key="7">
    <source>
        <dbReference type="PROSITE" id="PS51981"/>
    </source>
</evidence>
<evidence type="ECO:0000256" key="2">
    <source>
        <dbReference type="ARBA" id="ARBA00022490"/>
    </source>
</evidence>
<organism evidence="8 9">
    <name type="scientific">Pocillopora meandrina</name>
    <dbReference type="NCBI Taxonomy" id="46732"/>
    <lineage>
        <taxon>Eukaryota</taxon>
        <taxon>Metazoa</taxon>
        <taxon>Cnidaria</taxon>
        <taxon>Anthozoa</taxon>
        <taxon>Hexacorallia</taxon>
        <taxon>Scleractinia</taxon>
        <taxon>Astrocoeniina</taxon>
        <taxon>Pocilloporidae</taxon>
        <taxon>Pocillopora</taxon>
    </lineage>
</organism>
<comment type="subcellular location">
    <subcellularLocation>
        <location evidence="1">Cytoplasm</location>
    </subcellularLocation>
</comment>
<dbReference type="PROSITE" id="PS51981">
    <property type="entry name" value="ZF_RZ"/>
    <property type="match status" value="1"/>
</dbReference>
<dbReference type="GO" id="GO:0002376">
    <property type="term" value="P:immune system process"/>
    <property type="evidence" value="ECO:0007669"/>
    <property type="project" value="UniProtKB-KW"/>
</dbReference>
<dbReference type="InterPro" id="IPR046439">
    <property type="entry name" value="ZF_RZ_dom"/>
</dbReference>
<dbReference type="Proteomes" id="UP001159428">
    <property type="component" value="Unassembled WGS sequence"/>
</dbReference>
<dbReference type="GO" id="GO:0008270">
    <property type="term" value="F:zinc ion binding"/>
    <property type="evidence" value="ECO:0007669"/>
    <property type="project" value="UniProtKB-KW"/>
</dbReference>
<dbReference type="EMBL" id="CALNXJ010000051">
    <property type="protein sequence ID" value="CAH3152572.1"/>
    <property type="molecule type" value="Genomic_DNA"/>
</dbReference>
<gene>
    <name evidence="8" type="ORF">PMEA_00026734</name>
</gene>
<protein>
    <recommendedName>
        <fullName evidence="7">RZ-type domain-containing protein</fullName>
    </recommendedName>
</protein>
<feature type="domain" description="RZ-type" evidence="7">
    <location>
        <begin position="240"/>
        <end position="309"/>
    </location>
</feature>
<evidence type="ECO:0000256" key="1">
    <source>
        <dbReference type="ARBA" id="ARBA00004496"/>
    </source>
</evidence>
<keyword evidence="6" id="KW-0391">Immunity</keyword>
<keyword evidence="3" id="KW-0479">Metal-binding</keyword>
<evidence type="ECO:0000256" key="3">
    <source>
        <dbReference type="ARBA" id="ARBA00022723"/>
    </source>
</evidence>
<evidence type="ECO:0000313" key="9">
    <source>
        <dbReference type="Proteomes" id="UP001159428"/>
    </source>
</evidence>
<name>A0AAU9XLT4_9CNID</name>
<dbReference type="PANTHER" id="PTHR23425:SF8">
    <property type="entry name" value="NUCLEOPORIN AMO1-LIKE"/>
    <property type="match status" value="1"/>
</dbReference>
<evidence type="ECO:0000256" key="5">
    <source>
        <dbReference type="ARBA" id="ARBA00022833"/>
    </source>
</evidence>
<sequence length="329" mass="37577">MDTSHLDEESHDVIQLKTCPRCKKGIRKSLRYGNVIKQQLLDIEKVKAKVNGDQVEIEAAKKDLETSLRALKPTLESEDEERDWDILMKRVTKLSNMFMAAVTKNQVMLMKRFAEINQKMKHRLSIKTQSQVNDESRVEGFSLQEDLKYLQKRAKSGEVTERELHDINLECTRVNLRLELCLLKHDIASVNLTPEESHGQMMRDVRDELSSGKLIQTERLDELLDMLSGVRKAYPCLLPLTPEEKQQIVTAMGLKQGHWYKCPQGHIYAITECGGAMEKSTCPDCGAVIGGENHRLVEDNQVATEMDGARYPAWSEQANMENYVIMDEA</sequence>
<dbReference type="PANTHER" id="PTHR23425">
    <property type="entry name" value="NUCLEOPORIN AMO1-LIKE"/>
    <property type="match status" value="1"/>
</dbReference>
<reference evidence="8 9" key="1">
    <citation type="submission" date="2022-05" db="EMBL/GenBank/DDBJ databases">
        <authorList>
            <consortium name="Genoscope - CEA"/>
            <person name="William W."/>
        </authorList>
    </citation>
    <scope>NUCLEOTIDE SEQUENCE [LARGE SCALE GENOMIC DNA]</scope>
</reference>
<proteinExistence type="predicted"/>
<evidence type="ECO:0000256" key="6">
    <source>
        <dbReference type="ARBA" id="ARBA00022859"/>
    </source>
</evidence>
<keyword evidence="5" id="KW-0862">Zinc</keyword>
<dbReference type="AlphaFoldDB" id="A0AAU9XLT4"/>
<accession>A0AAU9XLT4</accession>
<evidence type="ECO:0000256" key="4">
    <source>
        <dbReference type="ARBA" id="ARBA00022771"/>
    </source>
</evidence>
<keyword evidence="9" id="KW-1185">Reference proteome</keyword>
<comment type="caution">
    <text evidence="8">The sequence shown here is derived from an EMBL/GenBank/DDBJ whole genome shotgun (WGS) entry which is preliminary data.</text>
</comment>
<keyword evidence="4" id="KW-0863">Zinc-finger</keyword>